<dbReference type="InterPro" id="IPR015797">
    <property type="entry name" value="NUDIX_hydrolase-like_dom_sf"/>
</dbReference>
<accession>A0A2W4WJH6</accession>
<proteinExistence type="inferred from homology"/>
<evidence type="ECO:0000256" key="13">
    <source>
        <dbReference type="PIRSR" id="PIRSR603561-2"/>
    </source>
</evidence>
<dbReference type="GO" id="GO:0044716">
    <property type="term" value="F:8-oxo-GDP phosphatase activity"/>
    <property type="evidence" value="ECO:0007669"/>
    <property type="project" value="TreeGrafter"/>
</dbReference>
<comment type="cofactor">
    <cofactor evidence="1 13">
        <name>Mg(2+)</name>
        <dbReference type="ChEBI" id="CHEBI:18420"/>
    </cofactor>
</comment>
<feature type="binding site" evidence="13">
    <location>
        <position position="54"/>
    </location>
    <ligand>
        <name>Mg(2+)</name>
        <dbReference type="ChEBI" id="CHEBI:18420"/>
    </ligand>
</feature>
<name>A0A2W4WJH6_9CYAN</name>
<dbReference type="GO" id="GO:0046872">
    <property type="term" value="F:metal ion binding"/>
    <property type="evidence" value="ECO:0007669"/>
    <property type="project" value="UniProtKB-KW"/>
</dbReference>
<evidence type="ECO:0000256" key="10">
    <source>
        <dbReference type="ARBA" id="ARBA00035861"/>
    </source>
</evidence>
<dbReference type="GO" id="GO:0008413">
    <property type="term" value="F:8-oxo-7,8-dihydroguanosine triphosphate pyrophosphatase activity"/>
    <property type="evidence" value="ECO:0007669"/>
    <property type="project" value="InterPro"/>
</dbReference>
<keyword evidence="6" id="KW-0227">DNA damage</keyword>
<feature type="domain" description="Nudix hydrolase" evidence="14">
    <location>
        <begin position="18"/>
        <end position="145"/>
    </location>
</feature>
<evidence type="ECO:0000256" key="8">
    <source>
        <dbReference type="ARBA" id="ARBA00022842"/>
    </source>
</evidence>
<dbReference type="EC" id="3.6.1.55" evidence="11"/>
<dbReference type="GO" id="GO:0035539">
    <property type="term" value="F:8-oxo-7,8-dihydrodeoxyguanosine triphosphate pyrophosphatase activity"/>
    <property type="evidence" value="ECO:0007669"/>
    <property type="project" value="UniProtKB-EC"/>
</dbReference>
<evidence type="ECO:0000313" key="16">
    <source>
        <dbReference type="Proteomes" id="UP000249467"/>
    </source>
</evidence>
<dbReference type="InterPro" id="IPR029119">
    <property type="entry name" value="MutY_C"/>
</dbReference>
<dbReference type="InterPro" id="IPR020476">
    <property type="entry name" value="Nudix_hydrolase"/>
</dbReference>
<organism evidence="15 16">
    <name type="scientific">Pseudanabaena frigida</name>
    <dbReference type="NCBI Taxonomy" id="945775"/>
    <lineage>
        <taxon>Bacteria</taxon>
        <taxon>Bacillati</taxon>
        <taxon>Cyanobacteriota</taxon>
        <taxon>Cyanophyceae</taxon>
        <taxon>Pseudanabaenales</taxon>
        <taxon>Pseudanabaenaceae</taxon>
        <taxon>Pseudanabaena</taxon>
    </lineage>
</organism>
<keyword evidence="7" id="KW-0378">Hydrolase</keyword>
<comment type="caution">
    <text evidence="15">The sequence shown here is derived from an EMBL/GenBank/DDBJ whole genome shotgun (WGS) entry which is preliminary data.</text>
</comment>
<dbReference type="SUPFAM" id="SSF55811">
    <property type="entry name" value="Nudix"/>
    <property type="match status" value="1"/>
</dbReference>
<evidence type="ECO:0000256" key="1">
    <source>
        <dbReference type="ARBA" id="ARBA00001946"/>
    </source>
</evidence>
<reference evidence="15 16" key="1">
    <citation type="submission" date="2018-04" db="EMBL/GenBank/DDBJ databases">
        <authorList>
            <person name="Go L.Y."/>
            <person name="Mitchell J.A."/>
        </authorList>
    </citation>
    <scope>NUCLEOTIDE SEQUENCE [LARGE SCALE GENOMIC DNA]</scope>
    <source>
        <strain evidence="15">ULC066bin1</strain>
    </source>
</reference>
<evidence type="ECO:0000256" key="6">
    <source>
        <dbReference type="ARBA" id="ARBA00022763"/>
    </source>
</evidence>
<dbReference type="PROSITE" id="PS51462">
    <property type="entry name" value="NUDIX"/>
    <property type="match status" value="1"/>
</dbReference>
<evidence type="ECO:0000256" key="9">
    <source>
        <dbReference type="ARBA" id="ARBA00023204"/>
    </source>
</evidence>
<dbReference type="GO" id="GO:0044715">
    <property type="term" value="F:8-oxo-dGDP phosphatase activity"/>
    <property type="evidence" value="ECO:0007669"/>
    <property type="project" value="TreeGrafter"/>
</dbReference>
<comment type="catalytic activity">
    <reaction evidence="10">
        <text>8-oxo-dGTP + H2O = 8-oxo-dGMP + diphosphate + H(+)</text>
        <dbReference type="Rhea" id="RHEA:31575"/>
        <dbReference type="ChEBI" id="CHEBI:15377"/>
        <dbReference type="ChEBI" id="CHEBI:15378"/>
        <dbReference type="ChEBI" id="CHEBI:33019"/>
        <dbReference type="ChEBI" id="CHEBI:63224"/>
        <dbReference type="ChEBI" id="CHEBI:77896"/>
        <dbReference type="EC" id="3.6.1.55"/>
    </reaction>
</comment>
<evidence type="ECO:0000256" key="11">
    <source>
        <dbReference type="ARBA" id="ARBA00038905"/>
    </source>
</evidence>
<dbReference type="GO" id="GO:0006260">
    <property type="term" value="P:DNA replication"/>
    <property type="evidence" value="ECO:0007669"/>
    <property type="project" value="UniProtKB-KW"/>
</dbReference>
<keyword evidence="5 13" id="KW-0479">Metal-binding</keyword>
<evidence type="ECO:0000256" key="3">
    <source>
        <dbReference type="ARBA" id="ARBA00022457"/>
    </source>
</evidence>
<dbReference type="PANTHER" id="PTHR47707">
    <property type="entry name" value="8-OXO-DGTP DIPHOSPHATASE"/>
    <property type="match status" value="1"/>
</dbReference>
<keyword evidence="8 13" id="KW-0460">Magnesium</keyword>
<dbReference type="InterPro" id="IPR047127">
    <property type="entry name" value="MutT-like"/>
</dbReference>
<evidence type="ECO:0000259" key="14">
    <source>
        <dbReference type="PROSITE" id="PS51462"/>
    </source>
</evidence>
<dbReference type="Pfam" id="PF14815">
    <property type="entry name" value="NUDIX_4"/>
    <property type="match status" value="1"/>
</dbReference>
<dbReference type="Gene3D" id="3.90.79.10">
    <property type="entry name" value="Nucleoside Triphosphate Pyrophosphohydrolase"/>
    <property type="match status" value="1"/>
</dbReference>
<dbReference type="GO" id="GO:0006281">
    <property type="term" value="P:DNA repair"/>
    <property type="evidence" value="ECO:0007669"/>
    <property type="project" value="UniProtKB-KW"/>
</dbReference>
<evidence type="ECO:0000256" key="4">
    <source>
        <dbReference type="ARBA" id="ARBA00022705"/>
    </source>
</evidence>
<feature type="binding site" evidence="13">
    <location>
        <position position="74"/>
    </location>
    <ligand>
        <name>Mg(2+)</name>
        <dbReference type="ChEBI" id="CHEBI:18420"/>
    </ligand>
</feature>
<dbReference type="EMBL" id="QBML01000005">
    <property type="protein sequence ID" value="PZO43357.1"/>
    <property type="molecule type" value="Genomic_DNA"/>
</dbReference>
<feature type="binding site" evidence="12">
    <location>
        <begin position="51"/>
        <end position="54"/>
    </location>
    <ligand>
        <name>8-oxo-dGTP</name>
        <dbReference type="ChEBI" id="CHEBI:77896"/>
    </ligand>
</feature>
<dbReference type="InterPro" id="IPR003561">
    <property type="entry name" value="Mutator_MutT"/>
</dbReference>
<evidence type="ECO:0000256" key="12">
    <source>
        <dbReference type="PIRSR" id="PIRSR603561-1"/>
    </source>
</evidence>
<evidence type="ECO:0000256" key="5">
    <source>
        <dbReference type="ARBA" id="ARBA00022723"/>
    </source>
</evidence>
<dbReference type="CDD" id="cd03425">
    <property type="entry name" value="NUDIX_MutT_NudA_like"/>
    <property type="match status" value="1"/>
</dbReference>
<evidence type="ECO:0000256" key="7">
    <source>
        <dbReference type="ARBA" id="ARBA00022801"/>
    </source>
</evidence>
<dbReference type="Proteomes" id="UP000249467">
    <property type="component" value="Unassembled WGS sequence"/>
</dbReference>
<protein>
    <recommendedName>
        <fullName evidence="11">8-oxo-dGTP diphosphatase</fullName>
        <ecNumber evidence="11">3.6.1.55</ecNumber>
    </recommendedName>
</protein>
<comment type="similarity">
    <text evidence="2">Belongs to the Nudix hydrolase family.</text>
</comment>
<sequence length="156" mass="17847">MTNAPNNDQINPESPQKKYRRIGVGVIWDRDRQRILIDRRLPEGELAGYWEFPGGKIEPNEDAEACIKRELQEELAIDVEVGDHLITIDHEYETLKVRLIVHHCTLVSGEPQAIACSEIRWVTVDDLDSYQLPSANYQIVQALRTNTLTSNLLPED</sequence>
<keyword evidence="9" id="KW-0234">DNA repair</keyword>
<dbReference type="AlphaFoldDB" id="A0A2W4WJH6"/>
<evidence type="ECO:0000256" key="2">
    <source>
        <dbReference type="ARBA" id="ARBA00005582"/>
    </source>
</evidence>
<evidence type="ECO:0000313" key="15">
    <source>
        <dbReference type="EMBL" id="PZO43357.1"/>
    </source>
</evidence>
<keyword evidence="3" id="KW-0515">Mutator protein</keyword>
<dbReference type="NCBIfam" id="TIGR00586">
    <property type="entry name" value="mutt"/>
    <property type="match status" value="1"/>
</dbReference>
<keyword evidence="4" id="KW-0235">DNA replication</keyword>
<dbReference type="PRINTS" id="PR00502">
    <property type="entry name" value="NUDIXFAMILY"/>
</dbReference>
<dbReference type="InterPro" id="IPR000086">
    <property type="entry name" value="NUDIX_hydrolase_dom"/>
</dbReference>
<feature type="binding site" evidence="12">
    <location>
        <position position="136"/>
    </location>
    <ligand>
        <name>8-oxo-dGTP</name>
        <dbReference type="ChEBI" id="CHEBI:77896"/>
    </ligand>
</feature>
<reference evidence="15 16" key="2">
    <citation type="submission" date="2018-06" db="EMBL/GenBank/DDBJ databases">
        <title>Metagenomic assembly of (sub)arctic Cyanobacteria and their associated microbiome from non-axenic cultures.</title>
        <authorList>
            <person name="Baurain D."/>
        </authorList>
    </citation>
    <scope>NUCLEOTIDE SEQUENCE [LARGE SCALE GENOMIC DNA]</scope>
    <source>
        <strain evidence="15">ULC066bin1</strain>
    </source>
</reference>
<dbReference type="PANTHER" id="PTHR47707:SF1">
    <property type="entry name" value="NUDIX HYDROLASE FAMILY PROTEIN"/>
    <property type="match status" value="1"/>
</dbReference>
<gene>
    <name evidence="15" type="primary">mutT</name>
    <name evidence="15" type="ORF">DCF19_05270</name>
</gene>
<feature type="binding site" evidence="12">
    <location>
        <position position="40"/>
    </location>
    <ligand>
        <name>8-oxo-dGTP</name>
        <dbReference type="ChEBI" id="CHEBI:77896"/>
    </ligand>
</feature>